<dbReference type="InterPro" id="IPR001584">
    <property type="entry name" value="Integrase_cat-core"/>
</dbReference>
<name>A0A8T1YBW4_9BRAS</name>
<feature type="domain" description="Integrase catalytic" evidence="5">
    <location>
        <begin position="480"/>
        <end position="654"/>
    </location>
</feature>
<comment type="caution">
    <text evidence="6">The sequence shown here is derived from an EMBL/GenBank/DDBJ whole genome shotgun (WGS) entry which is preliminary data.</text>
</comment>
<dbReference type="PANTHER" id="PTHR42648:SF28">
    <property type="entry name" value="TRANSPOSON-ENCODED PROTEIN WITH RIBONUCLEASE H-LIKE AND RETROVIRUS ZINC FINGER-LIKE DOMAINS"/>
    <property type="match status" value="1"/>
</dbReference>
<feature type="compositionally biased region" description="Basic and acidic residues" evidence="4">
    <location>
        <begin position="775"/>
        <end position="788"/>
    </location>
</feature>
<keyword evidence="7" id="KW-1185">Reference proteome</keyword>
<accession>A0A8T1YBW4</accession>
<dbReference type="InterPro" id="IPR054722">
    <property type="entry name" value="PolX-like_BBD"/>
</dbReference>
<feature type="compositionally biased region" description="Basic residues" evidence="4">
    <location>
        <begin position="208"/>
        <end position="220"/>
    </location>
</feature>
<dbReference type="Pfam" id="PF22936">
    <property type="entry name" value="Pol_BBD"/>
    <property type="match status" value="1"/>
</dbReference>
<dbReference type="Pfam" id="PF13976">
    <property type="entry name" value="gag_pre-integrs"/>
    <property type="match status" value="1"/>
</dbReference>
<evidence type="ECO:0000256" key="3">
    <source>
        <dbReference type="ARBA" id="ARBA00022801"/>
    </source>
</evidence>
<dbReference type="CDD" id="cd09272">
    <property type="entry name" value="RNase_HI_RT_Ty1"/>
    <property type="match status" value="1"/>
</dbReference>
<dbReference type="Pfam" id="PF25597">
    <property type="entry name" value="SH3_retrovirus"/>
    <property type="match status" value="1"/>
</dbReference>
<feature type="compositionally biased region" description="Basic and acidic residues" evidence="4">
    <location>
        <begin position="228"/>
        <end position="238"/>
    </location>
</feature>
<dbReference type="GO" id="GO:0046872">
    <property type="term" value="F:metal ion binding"/>
    <property type="evidence" value="ECO:0007669"/>
    <property type="project" value="UniProtKB-KW"/>
</dbReference>
<dbReference type="Proteomes" id="UP000694240">
    <property type="component" value="Chromosome 12"/>
</dbReference>
<gene>
    <name evidence="6" type="ORF">ISN45_Aa07g034770</name>
</gene>
<keyword evidence="3" id="KW-0378">Hydrolase</keyword>
<dbReference type="InterPro" id="IPR039537">
    <property type="entry name" value="Retrotran_Ty1/copia-like"/>
</dbReference>
<keyword evidence="2" id="KW-0479">Metal-binding</keyword>
<dbReference type="EMBL" id="JAEFBK010000012">
    <property type="protein sequence ID" value="KAG7543573.1"/>
    <property type="molecule type" value="Genomic_DNA"/>
</dbReference>
<evidence type="ECO:0000259" key="5">
    <source>
        <dbReference type="PROSITE" id="PS50994"/>
    </source>
</evidence>
<sequence length="1340" mass="152935">MVSNVPILNGTNFSEWKEKVEFTLGVLDLDLALREEEPNPITEDSTEEEFIFHKDWEKSNRLSIMFLRMTIANNIKSSLPVAEKAKAYLAAIEERFKTADKSLAGKLMADLTTMKYDGTRSMHEHCIEMTNLAAKLRNLGMSVDDSFLVQFILNSLPPQYGPFQINYNAMDERWSSNELNIKLVQEETRLGREGIKVAHYVQEAGIKAGKRHQVGHKRAPPRSNDSTKANEKKKAKKDDRCNFCKKAGHFQKDCHKRKEWFEKKGNLMGSVSFFESNLTHVSSNTWWIDSGANVHVTNSLQGFLTIQNINPSENYLFMGNRDRVPVEAIGTYRLIMDSGFCLDLFQTLYVPSISRNLVSLSKLDLAGFKSTQGDGCFNLFLNSNRIGSGILVDGLYMLILADQHFETHLTLQDKSGVKGKTCRKDSYYLWHKRLGHISSERIKRLVKDGVIPNVDFTNIKECIDCIKGKQTKHTKKGATRSTQLLEIIHTDICGPFDVPSFGGEKYFITFIDDYSRYCYLYLLHEKSQSVDAAKTFITEVERQLDRKVKIIRSDRGGEFYGRYDETGQHPGPFAILLQKLGIVAQYTTPGSPWQNGVAERRNRTYMGMVRSMMSHANLPISLWMDALRTAVYILNRVPSKAVPKTPFELWKGWKPSLLHLQVWGCPAEARIYNPHEKKLDFRTISGFFIGYPEKSKGYRFYCPSHSTRIVETSNARFFESGEISESDKVRDVTIQEIRVEIPLPLFPNAGDPLIVEPLNNEENPLNDHAVHDENLANNDHEAQEEPALRRSTRTRRSAISDDFELYQVESGEVNIKDPVSYSQAMKNVNSDKWIDASKEEIDSMAKNEVWDIVPLPEGHKAVGCKWIFKTKLDYDGNVERYKARLVAKGFNQKEGIDYSETFSPVSRKDSFRIIMALVAHYDLELHQMDVKTAFLNGDLKEEVYMRQPEGFIIEGQKDMVCKLKKSIYGLKQASRQWYLKFDEIITKFGFKENIVDPCIYLKISGSKFIFLVLYVDDILLASSDLGLLHETKSYLSKNFEMKDMGEASYVIGIEIFRDRSLGILGLSQKAYIDKVLERYGMMTCSSSIVPMHKGDTLNLKQCPQNEMERNEMQKYPYASLVGSLMYAQVCTRPDISHAVGMLGRFQSNPGIAHWQAAKKVLRYLKGTRNFMLTYRKSTHPQMVGFSDSDFGGCRDSRHCTLGYAYLLGGGAISWKSQKSELIFTSTMEAEYVACYEASIQGTWLRNFVSEFGALSFIDKPLTLYCDNQAAIFFSKHDRISKGSKHMDLKYLSLKQDVKREKFVIKHIGTELMVADIFTKALPPKTFMKHTESMGLEDSVS</sequence>
<dbReference type="GO" id="GO:0006508">
    <property type="term" value="P:proteolysis"/>
    <property type="evidence" value="ECO:0007669"/>
    <property type="project" value="UniProtKB-KW"/>
</dbReference>
<evidence type="ECO:0000256" key="1">
    <source>
        <dbReference type="ARBA" id="ARBA00022670"/>
    </source>
</evidence>
<feature type="region of interest" description="Disordered" evidence="4">
    <location>
        <begin position="775"/>
        <end position="794"/>
    </location>
</feature>
<dbReference type="GO" id="GO:0008233">
    <property type="term" value="F:peptidase activity"/>
    <property type="evidence" value="ECO:0007669"/>
    <property type="project" value="UniProtKB-KW"/>
</dbReference>
<keyword evidence="1" id="KW-0645">Protease</keyword>
<dbReference type="InterPro" id="IPR013103">
    <property type="entry name" value="RVT_2"/>
</dbReference>
<evidence type="ECO:0000256" key="2">
    <source>
        <dbReference type="ARBA" id="ARBA00022723"/>
    </source>
</evidence>
<dbReference type="PROSITE" id="PS50994">
    <property type="entry name" value="INTEGRASE"/>
    <property type="match status" value="1"/>
</dbReference>
<dbReference type="InterPro" id="IPR025724">
    <property type="entry name" value="GAG-pre-integrase_dom"/>
</dbReference>
<evidence type="ECO:0000256" key="4">
    <source>
        <dbReference type="SAM" id="MobiDB-lite"/>
    </source>
</evidence>
<evidence type="ECO:0000313" key="7">
    <source>
        <dbReference type="Proteomes" id="UP000694240"/>
    </source>
</evidence>
<proteinExistence type="predicted"/>
<dbReference type="PANTHER" id="PTHR42648">
    <property type="entry name" value="TRANSPOSASE, PUTATIVE-RELATED"/>
    <property type="match status" value="1"/>
</dbReference>
<dbReference type="Pfam" id="PF07727">
    <property type="entry name" value="RVT_2"/>
    <property type="match status" value="1"/>
</dbReference>
<protein>
    <submittedName>
        <fullName evidence="6">Integrase catalytic core</fullName>
    </submittedName>
</protein>
<evidence type="ECO:0000313" key="6">
    <source>
        <dbReference type="EMBL" id="KAG7543573.1"/>
    </source>
</evidence>
<reference evidence="6 7" key="1">
    <citation type="submission" date="2020-12" db="EMBL/GenBank/DDBJ databases">
        <title>Concerted genomic and epigenomic changes stabilize Arabidopsis allopolyploids.</title>
        <authorList>
            <person name="Chen Z."/>
        </authorList>
    </citation>
    <scope>NUCLEOTIDE SEQUENCE [LARGE SCALE GENOMIC DNA]</scope>
    <source>
        <strain evidence="6">Allo738</strain>
        <tissue evidence="6">Leaf</tissue>
    </source>
</reference>
<feature type="region of interest" description="Disordered" evidence="4">
    <location>
        <begin position="208"/>
        <end position="238"/>
    </location>
</feature>
<dbReference type="Pfam" id="PF00665">
    <property type="entry name" value="rve"/>
    <property type="match status" value="1"/>
</dbReference>
<dbReference type="Pfam" id="PF14223">
    <property type="entry name" value="Retrotran_gag_2"/>
    <property type="match status" value="1"/>
</dbReference>
<dbReference type="GO" id="GO:0015074">
    <property type="term" value="P:DNA integration"/>
    <property type="evidence" value="ECO:0007669"/>
    <property type="project" value="InterPro"/>
</dbReference>
<organism evidence="6 7">
    <name type="scientific">Arabidopsis thaliana x Arabidopsis arenosa</name>
    <dbReference type="NCBI Taxonomy" id="1240361"/>
    <lineage>
        <taxon>Eukaryota</taxon>
        <taxon>Viridiplantae</taxon>
        <taxon>Streptophyta</taxon>
        <taxon>Embryophyta</taxon>
        <taxon>Tracheophyta</taxon>
        <taxon>Spermatophyta</taxon>
        <taxon>Magnoliopsida</taxon>
        <taxon>eudicotyledons</taxon>
        <taxon>Gunneridae</taxon>
        <taxon>Pentapetalae</taxon>
        <taxon>rosids</taxon>
        <taxon>malvids</taxon>
        <taxon>Brassicales</taxon>
        <taxon>Brassicaceae</taxon>
        <taxon>Camelineae</taxon>
        <taxon>Arabidopsis</taxon>
    </lineage>
</organism>
<dbReference type="InterPro" id="IPR057670">
    <property type="entry name" value="SH3_retrovirus"/>
</dbReference>